<dbReference type="Proteomes" id="UP001431217">
    <property type="component" value="Unassembled WGS sequence"/>
</dbReference>
<gene>
    <name evidence="2" type="ORF">M2650_12105</name>
</gene>
<evidence type="ECO:0000256" key="1">
    <source>
        <dbReference type="SAM" id="SignalP"/>
    </source>
</evidence>
<dbReference type="RefSeq" id="WP_249474833.1">
    <property type="nucleotide sequence ID" value="NZ_JAMBEP010000002.1"/>
</dbReference>
<accession>A0ABT0MKG1</accession>
<keyword evidence="3" id="KW-1185">Reference proteome</keyword>
<sequence length="226" mass="24531">MPSLLPIRPLTPLLAAALMAAVWLWPSHAQAQVRRCTGADGNPVYTDRPCEYIGAVERLPRAQVATQAGAARYGGCARTVRDLVYELTAAFDGHDANRLAGVVHWVGMSTRNAYAQMGRLDAIAKRPLLDIVPVYPSMRVVVPADPVSAGNTDAAFPFSLEGHGQDVPDAEPAPAPQETVEDIYPQTTRNRPPVALRIEQTMANGSTPSRTVFGLTRHLGCWWIRL</sequence>
<evidence type="ECO:0000313" key="3">
    <source>
        <dbReference type="Proteomes" id="UP001431217"/>
    </source>
</evidence>
<reference evidence="2 3" key="1">
    <citation type="submission" date="2022-05" db="EMBL/GenBank/DDBJ databases">
        <title>Luteimonas sp. SX5, whole genome shotgun sequencing project.</title>
        <authorList>
            <person name="Zhao G."/>
            <person name="Shen L."/>
        </authorList>
    </citation>
    <scope>NUCLEOTIDE SEQUENCE [LARGE SCALE GENOMIC DNA]</scope>
    <source>
        <strain evidence="2 3">SX5</strain>
    </source>
</reference>
<name>A0ABT0MKG1_9GAMM</name>
<comment type="caution">
    <text evidence="2">The sequence shown here is derived from an EMBL/GenBank/DDBJ whole genome shotgun (WGS) entry which is preliminary data.</text>
</comment>
<protein>
    <submittedName>
        <fullName evidence="2">DUF4124 domain-containing protein</fullName>
    </submittedName>
</protein>
<organism evidence="2 3">
    <name type="scientific">Luteimonas galliterrae</name>
    <dbReference type="NCBI Taxonomy" id="2940486"/>
    <lineage>
        <taxon>Bacteria</taxon>
        <taxon>Pseudomonadati</taxon>
        <taxon>Pseudomonadota</taxon>
        <taxon>Gammaproteobacteria</taxon>
        <taxon>Lysobacterales</taxon>
        <taxon>Lysobacteraceae</taxon>
        <taxon>Luteimonas</taxon>
    </lineage>
</organism>
<dbReference type="EMBL" id="JAMBEP010000002">
    <property type="protein sequence ID" value="MCL1635366.1"/>
    <property type="molecule type" value="Genomic_DNA"/>
</dbReference>
<feature type="chain" id="PRO_5045602025" evidence="1">
    <location>
        <begin position="32"/>
        <end position="226"/>
    </location>
</feature>
<proteinExistence type="predicted"/>
<keyword evidence="1" id="KW-0732">Signal</keyword>
<evidence type="ECO:0000313" key="2">
    <source>
        <dbReference type="EMBL" id="MCL1635366.1"/>
    </source>
</evidence>
<feature type="signal peptide" evidence="1">
    <location>
        <begin position="1"/>
        <end position="31"/>
    </location>
</feature>